<dbReference type="GO" id="GO:0005829">
    <property type="term" value="C:cytosol"/>
    <property type="evidence" value="ECO:0007669"/>
    <property type="project" value="TreeGrafter"/>
</dbReference>
<dbReference type="OrthoDB" id="5296640at2"/>
<comment type="caution">
    <text evidence="5">The sequence shown here is derived from an EMBL/GenBank/DDBJ whole genome shotgun (WGS) entry which is preliminary data.</text>
</comment>
<dbReference type="GO" id="GO:0009116">
    <property type="term" value="P:nucleoside metabolic process"/>
    <property type="evidence" value="ECO:0007669"/>
    <property type="project" value="InterPro"/>
</dbReference>
<proteinExistence type="predicted"/>
<evidence type="ECO:0000256" key="1">
    <source>
        <dbReference type="ARBA" id="ARBA00011888"/>
    </source>
</evidence>
<evidence type="ECO:0000313" key="6">
    <source>
        <dbReference type="Proteomes" id="UP000070529"/>
    </source>
</evidence>
<dbReference type="EC" id="2.4.2.3" evidence="1"/>
<name>A0A135I7S1_9GAMM</name>
<dbReference type="PANTHER" id="PTHR43691:SF11">
    <property type="entry name" value="FI09636P-RELATED"/>
    <property type="match status" value="1"/>
</dbReference>
<organism evidence="5 6">
    <name type="scientific">Enterovibrio coralii</name>
    <dbReference type="NCBI Taxonomy" id="294935"/>
    <lineage>
        <taxon>Bacteria</taxon>
        <taxon>Pseudomonadati</taxon>
        <taxon>Pseudomonadota</taxon>
        <taxon>Gammaproteobacteria</taxon>
        <taxon>Vibrionales</taxon>
        <taxon>Vibrionaceae</taxon>
        <taxon>Enterovibrio</taxon>
    </lineage>
</organism>
<protein>
    <recommendedName>
        <fullName evidence="2">Uridine phosphorylase</fullName>
        <ecNumber evidence="1">2.4.2.3</ecNumber>
    </recommendedName>
</protein>
<dbReference type="Gene3D" id="3.40.50.1580">
    <property type="entry name" value="Nucleoside phosphorylase domain"/>
    <property type="match status" value="1"/>
</dbReference>
<dbReference type="AlphaFoldDB" id="A0A135I7S1"/>
<dbReference type="InterPro" id="IPR000845">
    <property type="entry name" value="Nucleoside_phosphorylase_d"/>
</dbReference>
<feature type="domain" description="Nucleoside phosphorylase" evidence="4">
    <location>
        <begin position="16"/>
        <end position="198"/>
    </location>
</feature>
<gene>
    <name evidence="5" type="ORF">ATN88_01810</name>
</gene>
<dbReference type="GO" id="GO:0004850">
    <property type="term" value="F:uridine phosphorylase activity"/>
    <property type="evidence" value="ECO:0007669"/>
    <property type="project" value="UniProtKB-EC"/>
</dbReference>
<keyword evidence="6" id="KW-1185">Reference proteome</keyword>
<comment type="catalytic activity">
    <reaction evidence="3">
        <text>uridine + phosphate = alpha-D-ribose 1-phosphate + uracil</text>
        <dbReference type="Rhea" id="RHEA:24388"/>
        <dbReference type="ChEBI" id="CHEBI:16704"/>
        <dbReference type="ChEBI" id="CHEBI:17568"/>
        <dbReference type="ChEBI" id="CHEBI:43474"/>
        <dbReference type="ChEBI" id="CHEBI:57720"/>
        <dbReference type="EC" id="2.4.2.3"/>
    </reaction>
</comment>
<evidence type="ECO:0000313" key="5">
    <source>
        <dbReference type="EMBL" id="KXF81478.1"/>
    </source>
</evidence>
<evidence type="ECO:0000256" key="2">
    <source>
        <dbReference type="ARBA" id="ARBA00021980"/>
    </source>
</evidence>
<dbReference type="RefSeq" id="WP_067416510.1">
    <property type="nucleotide sequence ID" value="NZ_LNTY01000034.1"/>
</dbReference>
<accession>A0A135I7S1</accession>
<dbReference type="InterPro" id="IPR035994">
    <property type="entry name" value="Nucleoside_phosphorylase_sf"/>
</dbReference>
<evidence type="ECO:0000256" key="3">
    <source>
        <dbReference type="ARBA" id="ARBA00048447"/>
    </source>
</evidence>
<dbReference type="PANTHER" id="PTHR43691">
    <property type="entry name" value="URIDINE PHOSPHORYLASE"/>
    <property type="match status" value="1"/>
</dbReference>
<dbReference type="EMBL" id="LNTY01000034">
    <property type="protein sequence ID" value="KXF81478.1"/>
    <property type="molecule type" value="Genomic_DNA"/>
</dbReference>
<dbReference type="Proteomes" id="UP000070529">
    <property type="component" value="Unassembled WGS sequence"/>
</dbReference>
<evidence type="ECO:0000259" key="4">
    <source>
        <dbReference type="Pfam" id="PF01048"/>
    </source>
</evidence>
<dbReference type="Pfam" id="PF01048">
    <property type="entry name" value="PNP_UDP_1"/>
    <property type="match status" value="1"/>
</dbReference>
<dbReference type="STRING" id="294935.ATN88_01810"/>
<dbReference type="CDD" id="cd17767">
    <property type="entry name" value="UP_EcUdp-like"/>
    <property type="match status" value="1"/>
</dbReference>
<reference evidence="5 6" key="1">
    <citation type="submission" date="2015-11" db="EMBL/GenBank/DDBJ databases">
        <title>Genomic Taxonomy of the Vibrionaceae.</title>
        <authorList>
            <person name="Gomez-Gil B."/>
            <person name="Enciso-Ibarra J."/>
        </authorList>
    </citation>
    <scope>NUCLEOTIDE SEQUENCE [LARGE SCALE GENOMIC DNA]</scope>
    <source>
        <strain evidence="5 6">CAIM 912</strain>
    </source>
</reference>
<dbReference type="SUPFAM" id="SSF53167">
    <property type="entry name" value="Purine and uridine phosphorylases"/>
    <property type="match status" value="1"/>
</dbReference>
<sequence length="241" mass="26034">MKQPHICVDETQVSERVVLCGDPARADRIADLLEDKEFLAENREYRLFKGTFQGKDITVSSCGIGAPSLIIALEELRLCGAKSFIRVGSCGAIQHGIGLGELILAEGAVRDEGGSHAYVSATYPALASFELVGAMANYLNAQNKPFYSGIVRSHDSFYRDDELEICHAWNKKGVLGCDMETSALFTVGRLRGLRTAAVLNNVVLFEEDISEGIAQYVDSESATMEGETLASLAALHALTAQ</sequence>